<dbReference type="EMBL" id="JAUJYN010000001">
    <property type="protein sequence ID" value="KAK1281456.1"/>
    <property type="molecule type" value="Genomic_DNA"/>
</dbReference>
<accession>A0AAV9BY56</accession>
<dbReference type="GO" id="GO:0003677">
    <property type="term" value="F:DNA binding"/>
    <property type="evidence" value="ECO:0007669"/>
    <property type="project" value="UniProtKB-KW"/>
</dbReference>
<sequence length="110" mass="11866">MEEIYGLQEAVGFAGGQSEMPNAAEGLVSPTELQSMIAAAQVFRGRIPIFGSEPSFSAPVESTTTADDEMPETIKAKIASHPRYPSLLEAYIECQKKSMSNGQANVVWEL</sequence>
<organism evidence="4 5">
    <name type="scientific">Acorus gramineus</name>
    <name type="common">Dwarf sweet flag</name>
    <dbReference type="NCBI Taxonomy" id="55184"/>
    <lineage>
        <taxon>Eukaryota</taxon>
        <taxon>Viridiplantae</taxon>
        <taxon>Streptophyta</taxon>
        <taxon>Embryophyta</taxon>
        <taxon>Tracheophyta</taxon>
        <taxon>Spermatophyta</taxon>
        <taxon>Magnoliopsida</taxon>
        <taxon>Liliopsida</taxon>
        <taxon>Acoraceae</taxon>
        <taxon>Acorus</taxon>
    </lineage>
</organism>
<feature type="domain" description="KNOX1" evidence="3">
    <location>
        <begin position="72"/>
        <end position="110"/>
    </location>
</feature>
<evidence type="ECO:0000256" key="1">
    <source>
        <dbReference type="ARBA" id="ARBA00004123"/>
    </source>
</evidence>
<proteinExistence type="predicted"/>
<gene>
    <name evidence="4" type="ORF">QJS04_geneDACA002787</name>
</gene>
<dbReference type="AlphaFoldDB" id="A0AAV9BY56"/>
<name>A0AAV9BY56_ACOGR</name>
<dbReference type="SMART" id="SM01255">
    <property type="entry name" value="KNOX1"/>
    <property type="match status" value="1"/>
</dbReference>
<comment type="caution">
    <text evidence="4">The sequence shown here is derived from an EMBL/GenBank/DDBJ whole genome shotgun (WGS) entry which is preliminary data.</text>
</comment>
<reference evidence="4" key="2">
    <citation type="submission" date="2023-06" db="EMBL/GenBank/DDBJ databases">
        <authorList>
            <person name="Ma L."/>
            <person name="Liu K.-W."/>
            <person name="Li Z."/>
            <person name="Hsiao Y.-Y."/>
            <person name="Qi Y."/>
            <person name="Fu T."/>
            <person name="Tang G."/>
            <person name="Zhang D."/>
            <person name="Sun W.-H."/>
            <person name="Liu D.-K."/>
            <person name="Li Y."/>
            <person name="Chen G.-Z."/>
            <person name="Liu X.-D."/>
            <person name="Liao X.-Y."/>
            <person name="Jiang Y.-T."/>
            <person name="Yu X."/>
            <person name="Hao Y."/>
            <person name="Huang J."/>
            <person name="Zhao X.-W."/>
            <person name="Ke S."/>
            <person name="Chen Y.-Y."/>
            <person name="Wu W.-L."/>
            <person name="Hsu J.-L."/>
            <person name="Lin Y.-F."/>
            <person name="Huang M.-D."/>
            <person name="Li C.-Y."/>
            <person name="Huang L."/>
            <person name="Wang Z.-W."/>
            <person name="Zhao X."/>
            <person name="Zhong W.-Y."/>
            <person name="Peng D.-H."/>
            <person name="Ahmad S."/>
            <person name="Lan S."/>
            <person name="Zhang J.-S."/>
            <person name="Tsai W.-C."/>
            <person name="Van De Peer Y."/>
            <person name="Liu Z.-J."/>
        </authorList>
    </citation>
    <scope>NUCLEOTIDE SEQUENCE</scope>
    <source>
        <strain evidence="4">SCP</strain>
        <tissue evidence="4">Leaves</tissue>
    </source>
</reference>
<evidence type="ECO:0000256" key="2">
    <source>
        <dbReference type="ARBA" id="ARBA00023242"/>
    </source>
</evidence>
<keyword evidence="4" id="KW-0371">Homeobox</keyword>
<evidence type="ECO:0000313" key="5">
    <source>
        <dbReference type="Proteomes" id="UP001179952"/>
    </source>
</evidence>
<evidence type="ECO:0000259" key="3">
    <source>
        <dbReference type="SMART" id="SM01255"/>
    </source>
</evidence>
<evidence type="ECO:0000313" key="4">
    <source>
        <dbReference type="EMBL" id="KAK1281456.1"/>
    </source>
</evidence>
<comment type="subcellular location">
    <subcellularLocation>
        <location evidence="1">Nucleus</location>
    </subcellularLocation>
</comment>
<keyword evidence="5" id="KW-1185">Reference proteome</keyword>
<dbReference type="GO" id="GO:0005634">
    <property type="term" value="C:nucleus"/>
    <property type="evidence" value="ECO:0007669"/>
    <property type="project" value="UniProtKB-SubCell"/>
</dbReference>
<dbReference type="Proteomes" id="UP001179952">
    <property type="component" value="Unassembled WGS sequence"/>
</dbReference>
<dbReference type="Pfam" id="PF03790">
    <property type="entry name" value="KNOX1"/>
    <property type="match status" value="1"/>
</dbReference>
<dbReference type="InterPro" id="IPR005540">
    <property type="entry name" value="KNOX1"/>
</dbReference>
<keyword evidence="2" id="KW-0539">Nucleus</keyword>
<protein>
    <submittedName>
        <fullName evidence="4">Homeobox protein knotted-1-like 6</fullName>
    </submittedName>
</protein>
<reference evidence="4" key="1">
    <citation type="journal article" date="2023" name="Nat. Commun.">
        <title>Diploid and tetraploid genomes of Acorus and the evolution of monocots.</title>
        <authorList>
            <person name="Ma L."/>
            <person name="Liu K.W."/>
            <person name="Li Z."/>
            <person name="Hsiao Y.Y."/>
            <person name="Qi Y."/>
            <person name="Fu T."/>
            <person name="Tang G.D."/>
            <person name="Zhang D."/>
            <person name="Sun W.H."/>
            <person name="Liu D.K."/>
            <person name="Li Y."/>
            <person name="Chen G.Z."/>
            <person name="Liu X.D."/>
            <person name="Liao X.Y."/>
            <person name="Jiang Y.T."/>
            <person name="Yu X."/>
            <person name="Hao Y."/>
            <person name="Huang J."/>
            <person name="Zhao X.W."/>
            <person name="Ke S."/>
            <person name="Chen Y.Y."/>
            <person name="Wu W.L."/>
            <person name="Hsu J.L."/>
            <person name="Lin Y.F."/>
            <person name="Huang M.D."/>
            <person name="Li C.Y."/>
            <person name="Huang L."/>
            <person name="Wang Z.W."/>
            <person name="Zhao X."/>
            <person name="Zhong W.Y."/>
            <person name="Peng D.H."/>
            <person name="Ahmad S."/>
            <person name="Lan S."/>
            <person name="Zhang J.S."/>
            <person name="Tsai W.C."/>
            <person name="Van de Peer Y."/>
            <person name="Liu Z.J."/>
        </authorList>
    </citation>
    <scope>NUCLEOTIDE SEQUENCE</scope>
    <source>
        <strain evidence="4">SCP</strain>
    </source>
</reference>
<keyword evidence="4" id="KW-0238">DNA-binding</keyword>